<dbReference type="FunFam" id="2.170.150.20:FF:000001">
    <property type="entry name" value="Peptide methionine sulfoxide reductase MsrB"/>
    <property type="match status" value="1"/>
</dbReference>
<dbReference type="GO" id="GO:0006979">
    <property type="term" value="P:response to oxidative stress"/>
    <property type="evidence" value="ECO:0007669"/>
    <property type="project" value="InterPro"/>
</dbReference>
<dbReference type="GO" id="GO:0008270">
    <property type="term" value="F:zinc ion binding"/>
    <property type="evidence" value="ECO:0007669"/>
    <property type="project" value="UniProtKB-UniRule"/>
</dbReference>
<keyword evidence="2 6" id="KW-0479">Metal-binding</keyword>
<dbReference type="SUPFAM" id="SSF51316">
    <property type="entry name" value="Mss4-like"/>
    <property type="match status" value="1"/>
</dbReference>
<comment type="similarity">
    <text evidence="1 6">Belongs to the MsrB Met sulfoxide reductase family.</text>
</comment>
<feature type="binding site" evidence="6">
    <location>
        <position position="115"/>
    </location>
    <ligand>
        <name>Zn(2+)</name>
        <dbReference type="ChEBI" id="CHEBI:29105"/>
    </ligand>
</feature>
<keyword evidence="3 6" id="KW-0862">Zinc</keyword>
<dbReference type="InterPro" id="IPR028427">
    <property type="entry name" value="Met_Sox_Rdtase_MsrB"/>
</dbReference>
<dbReference type="EMBL" id="CP041345">
    <property type="protein sequence ID" value="QKG79878.1"/>
    <property type="molecule type" value="Genomic_DNA"/>
</dbReference>
<dbReference type="GO" id="GO:0005737">
    <property type="term" value="C:cytoplasm"/>
    <property type="evidence" value="ECO:0007669"/>
    <property type="project" value="TreeGrafter"/>
</dbReference>
<feature type="binding site" evidence="6">
    <location>
        <position position="118"/>
    </location>
    <ligand>
        <name>Zn(2+)</name>
        <dbReference type="ChEBI" id="CHEBI:29105"/>
    </ligand>
</feature>
<dbReference type="GO" id="GO:0033743">
    <property type="term" value="F:peptide-methionine (R)-S-oxide reductase activity"/>
    <property type="evidence" value="ECO:0007669"/>
    <property type="project" value="UniProtKB-UniRule"/>
</dbReference>
<protein>
    <recommendedName>
        <fullName evidence="6">Peptide methionine sulfoxide reductase MsrB</fullName>
        <ecNumber evidence="6">1.8.4.12</ecNumber>
    </recommendedName>
    <alternativeName>
        <fullName evidence="6">Peptide-methionine (R)-S-oxide reductase</fullName>
    </alternativeName>
</protein>
<dbReference type="EC" id="1.8.4.12" evidence="6"/>
<evidence type="ECO:0000256" key="4">
    <source>
        <dbReference type="ARBA" id="ARBA00023002"/>
    </source>
</evidence>
<gene>
    <name evidence="6 8" type="primary">msrB</name>
    <name evidence="8" type="ORF">FHG85_06250</name>
</gene>
<comment type="cofactor">
    <cofactor evidence="6">
        <name>Zn(2+)</name>
        <dbReference type="ChEBI" id="CHEBI:29105"/>
    </cofactor>
    <text evidence="6">Binds 1 zinc ion per subunit. The zinc ion is important for the structural integrity of the protein.</text>
</comment>
<dbReference type="PROSITE" id="PS51790">
    <property type="entry name" value="MSRB"/>
    <property type="match status" value="1"/>
</dbReference>
<dbReference type="Pfam" id="PF01641">
    <property type="entry name" value="SelR"/>
    <property type="match status" value="1"/>
</dbReference>
<evidence type="ECO:0000256" key="1">
    <source>
        <dbReference type="ARBA" id="ARBA00007174"/>
    </source>
</evidence>
<feature type="domain" description="MsrB" evidence="7">
    <location>
        <begin position="27"/>
        <end position="149"/>
    </location>
</feature>
<dbReference type="KEGG" id="ttz:FHG85_06250"/>
<dbReference type="PANTHER" id="PTHR10173">
    <property type="entry name" value="METHIONINE SULFOXIDE REDUCTASE"/>
    <property type="match status" value="1"/>
</dbReference>
<keyword evidence="4 6" id="KW-0560">Oxidoreductase</keyword>
<dbReference type="PANTHER" id="PTHR10173:SF52">
    <property type="entry name" value="METHIONINE-R-SULFOXIDE REDUCTASE B1"/>
    <property type="match status" value="1"/>
</dbReference>
<evidence type="ECO:0000256" key="5">
    <source>
        <dbReference type="ARBA" id="ARBA00048488"/>
    </source>
</evidence>
<dbReference type="HAMAP" id="MF_01400">
    <property type="entry name" value="MsrB"/>
    <property type="match status" value="1"/>
</dbReference>
<evidence type="ECO:0000256" key="2">
    <source>
        <dbReference type="ARBA" id="ARBA00022723"/>
    </source>
</evidence>
<dbReference type="NCBIfam" id="TIGR00357">
    <property type="entry name" value="peptide-methionine (R)-S-oxide reductase MsrB"/>
    <property type="match status" value="1"/>
</dbReference>
<evidence type="ECO:0000256" key="3">
    <source>
        <dbReference type="ARBA" id="ARBA00022833"/>
    </source>
</evidence>
<reference evidence="8 9" key="1">
    <citation type="submission" date="2019-07" db="EMBL/GenBank/DDBJ databases">
        <title>Thalassofilum flectens gen. nov., sp. nov., a novel moderate thermophilic anaerobe from a shallow sea hot spring in Kunashir Island (Russia), representing a new family in the order Bacteroidales, and proposal of Thalassofilacea fam. nov.</title>
        <authorList>
            <person name="Kochetkova T.V."/>
            <person name="Podosokorskaya O.A."/>
            <person name="Novikov A."/>
            <person name="Elcheninov A.G."/>
            <person name="Toshchakov S.V."/>
            <person name="Kublanov I.V."/>
        </authorList>
    </citation>
    <scope>NUCLEOTIDE SEQUENCE [LARGE SCALE GENOMIC DNA]</scope>
    <source>
        <strain evidence="8 9">38-H</strain>
    </source>
</reference>
<evidence type="ECO:0000313" key="8">
    <source>
        <dbReference type="EMBL" id="QKG79878.1"/>
    </source>
</evidence>
<organism evidence="8 9">
    <name type="scientific">Tenuifilum thalassicum</name>
    <dbReference type="NCBI Taxonomy" id="2590900"/>
    <lineage>
        <taxon>Bacteria</taxon>
        <taxon>Pseudomonadati</taxon>
        <taxon>Bacteroidota</taxon>
        <taxon>Bacteroidia</taxon>
        <taxon>Bacteroidales</taxon>
        <taxon>Tenuifilaceae</taxon>
        <taxon>Tenuifilum</taxon>
    </lineage>
</organism>
<dbReference type="Proteomes" id="UP000500961">
    <property type="component" value="Chromosome"/>
</dbReference>
<keyword evidence="9" id="KW-1185">Reference proteome</keyword>
<dbReference type="PROSITE" id="PS51257">
    <property type="entry name" value="PROKAR_LIPOPROTEIN"/>
    <property type="match status" value="1"/>
</dbReference>
<dbReference type="InterPro" id="IPR002579">
    <property type="entry name" value="Met_Sox_Rdtase_MsrB_dom"/>
</dbReference>
<feature type="active site" description="Nucleophile" evidence="6">
    <location>
        <position position="138"/>
    </location>
</feature>
<evidence type="ECO:0000256" key="6">
    <source>
        <dbReference type="HAMAP-Rule" id="MF_01400"/>
    </source>
</evidence>
<name>A0A7D4BEB2_9BACT</name>
<dbReference type="AlphaFoldDB" id="A0A7D4BEB2"/>
<sequence length="154" mass="17722">MRYILILFTFISTYGCAQNQKDSTMNNENLKDKLTPIQYFVTQEKGTERPFTGEYWNQFEPGIYVCVCCGAELFESDTKFHSSCGWPSFFDSKFEENIKFQKDLSHGMVRTEVHCKKCGAHLGHVFNDGPEPTGVRYCINSASLKFIPKSKEEK</sequence>
<dbReference type="GO" id="GO:0030091">
    <property type="term" value="P:protein repair"/>
    <property type="evidence" value="ECO:0007669"/>
    <property type="project" value="InterPro"/>
</dbReference>
<dbReference type="RefSeq" id="WP_173074062.1">
    <property type="nucleotide sequence ID" value="NZ_CP041345.1"/>
</dbReference>
<evidence type="ECO:0000259" key="7">
    <source>
        <dbReference type="PROSITE" id="PS51790"/>
    </source>
</evidence>
<comment type="catalytic activity">
    <reaction evidence="5 6">
        <text>L-methionyl-[protein] + [thioredoxin]-disulfide + H2O = L-methionyl-(R)-S-oxide-[protein] + [thioredoxin]-dithiol</text>
        <dbReference type="Rhea" id="RHEA:24164"/>
        <dbReference type="Rhea" id="RHEA-COMP:10698"/>
        <dbReference type="Rhea" id="RHEA-COMP:10700"/>
        <dbReference type="Rhea" id="RHEA-COMP:12313"/>
        <dbReference type="Rhea" id="RHEA-COMP:12314"/>
        <dbReference type="ChEBI" id="CHEBI:15377"/>
        <dbReference type="ChEBI" id="CHEBI:16044"/>
        <dbReference type="ChEBI" id="CHEBI:29950"/>
        <dbReference type="ChEBI" id="CHEBI:45764"/>
        <dbReference type="ChEBI" id="CHEBI:50058"/>
        <dbReference type="EC" id="1.8.4.12"/>
    </reaction>
</comment>
<accession>A0A7D4BEB2</accession>
<dbReference type="InterPro" id="IPR011057">
    <property type="entry name" value="Mss4-like_sf"/>
</dbReference>
<evidence type="ECO:0000313" key="9">
    <source>
        <dbReference type="Proteomes" id="UP000500961"/>
    </source>
</evidence>
<feature type="binding site" evidence="6">
    <location>
        <position position="69"/>
    </location>
    <ligand>
        <name>Zn(2+)</name>
        <dbReference type="ChEBI" id="CHEBI:29105"/>
    </ligand>
</feature>
<dbReference type="Gene3D" id="2.170.150.20">
    <property type="entry name" value="Peptide methionine sulfoxide reductase"/>
    <property type="match status" value="1"/>
</dbReference>
<proteinExistence type="inferred from homology"/>
<feature type="binding site" evidence="6">
    <location>
        <position position="66"/>
    </location>
    <ligand>
        <name>Zn(2+)</name>
        <dbReference type="ChEBI" id="CHEBI:29105"/>
    </ligand>
</feature>